<dbReference type="InterPro" id="IPR020476">
    <property type="entry name" value="Nudix_hydrolase"/>
</dbReference>
<dbReference type="InterPro" id="IPR020084">
    <property type="entry name" value="NUDIX_hydrolase_CS"/>
</dbReference>
<dbReference type="PROSITE" id="PS00893">
    <property type="entry name" value="NUDIX_BOX"/>
    <property type="match status" value="1"/>
</dbReference>
<evidence type="ECO:0000313" key="7">
    <source>
        <dbReference type="Proteomes" id="UP000636888"/>
    </source>
</evidence>
<keyword evidence="3" id="KW-0460">Magnesium</keyword>
<feature type="domain" description="Nudix hydrolase" evidence="5">
    <location>
        <begin position="52"/>
        <end position="181"/>
    </location>
</feature>
<dbReference type="Pfam" id="PF00293">
    <property type="entry name" value="NUDIX"/>
    <property type="match status" value="1"/>
</dbReference>
<dbReference type="Pfam" id="PF14803">
    <property type="entry name" value="Zn_ribbon_Nudix"/>
    <property type="match status" value="1"/>
</dbReference>
<evidence type="ECO:0000256" key="2">
    <source>
        <dbReference type="ARBA" id="ARBA00022801"/>
    </source>
</evidence>
<dbReference type="PANTHER" id="PTHR43222:SF2">
    <property type="entry name" value="NUDIX HYDROLASE 23, CHLOROPLASTIC"/>
    <property type="match status" value="1"/>
</dbReference>
<dbReference type="PANTHER" id="PTHR43222">
    <property type="entry name" value="NUDIX HYDROLASE 23"/>
    <property type="match status" value="1"/>
</dbReference>
<dbReference type="EMBL" id="JAEMHM010000004">
    <property type="protein sequence ID" value="MBJ6724330.1"/>
    <property type="molecule type" value="Genomic_DNA"/>
</dbReference>
<accession>A0A8J7LUZ2</accession>
<dbReference type="InterPro" id="IPR015797">
    <property type="entry name" value="NUDIX_hydrolase-like_dom_sf"/>
</dbReference>
<comment type="similarity">
    <text evidence="4">Belongs to the Nudix hydrolase family.</text>
</comment>
<dbReference type="RefSeq" id="WP_199383164.1">
    <property type="nucleotide sequence ID" value="NZ_JAEMHM010000004.1"/>
</dbReference>
<dbReference type="Proteomes" id="UP000636888">
    <property type="component" value="Unassembled WGS sequence"/>
</dbReference>
<evidence type="ECO:0000256" key="3">
    <source>
        <dbReference type="ARBA" id="ARBA00022842"/>
    </source>
</evidence>
<evidence type="ECO:0000313" key="6">
    <source>
        <dbReference type="EMBL" id="MBJ6724330.1"/>
    </source>
</evidence>
<gene>
    <name evidence="6" type="ORF">JFN93_06395</name>
</gene>
<proteinExistence type="inferred from homology"/>
<evidence type="ECO:0000256" key="1">
    <source>
        <dbReference type="ARBA" id="ARBA00001946"/>
    </source>
</evidence>
<name>A0A8J7LUZ2_9BACT</name>
<evidence type="ECO:0000259" key="5">
    <source>
        <dbReference type="PROSITE" id="PS51462"/>
    </source>
</evidence>
<dbReference type="CDD" id="cd04678">
    <property type="entry name" value="NUDIX_MTH2_Nudt15"/>
    <property type="match status" value="1"/>
</dbReference>
<comment type="cofactor">
    <cofactor evidence="1">
        <name>Mg(2+)</name>
        <dbReference type="ChEBI" id="CHEBI:18420"/>
    </cofactor>
</comment>
<dbReference type="InterPro" id="IPR000086">
    <property type="entry name" value="NUDIX_hydrolase_dom"/>
</dbReference>
<keyword evidence="2 4" id="KW-0378">Hydrolase</keyword>
<reference evidence="6" key="1">
    <citation type="submission" date="2020-12" db="EMBL/GenBank/DDBJ databases">
        <title>Geomonas sp. Red875, isolated from river sediment.</title>
        <authorList>
            <person name="Xu Z."/>
            <person name="Zhang Z."/>
            <person name="Masuda Y."/>
            <person name="Itoh H."/>
            <person name="Senoo K."/>
        </authorList>
    </citation>
    <scope>NUCLEOTIDE SEQUENCE</scope>
    <source>
        <strain evidence="6">Red875</strain>
    </source>
</reference>
<protein>
    <submittedName>
        <fullName evidence="6">NUDIX hydrolase</fullName>
    </submittedName>
</protein>
<evidence type="ECO:0000256" key="4">
    <source>
        <dbReference type="RuleBase" id="RU003476"/>
    </source>
</evidence>
<dbReference type="InterPro" id="IPR029401">
    <property type="entry name" value="Nudix_N"/>
</dbReference>
<organism evidence="6 7">
    <name type="scientific">Geomesophilobacter sediminis</name>
    <dbReference type="NCBI Taxonomy" id="2798584"/>
    <lineage>
        <taxon>Bacteria</taxon>
        <taxon>Pseudomonadati</taxon>
        <taxon>Thermodesulfobacteriota</taxon>
        <taxon>Desulfuromonadia</taxon>
        <taxon>Geobacterales</taxon>
        <taxon>Geobacteraceae</taxon>
        <taxon>Geomesophilobacter</taxon>
    </lineage>
</organism>
<dbReference type="Gene3D" id="3.90.79.10">
    <property type="entry name" value="Nucleoside Triphosphate Pyrophosphohydrolase"/>
    <property type="match status" value="1"/>
</dbReference>
<comment type="caution">
    <text evidence="6">The sequence shown here is derived from an EMBL/GenBank/DDBJ whole genome shotgun (WGS) entry which is preliminary data.</text>
</comment>
<dbReference type="SUPFAM" id="SSF55811">
    <property type="entry name" value="Nudix"/>
    <property type="match status" value="1"/>
</dbReference>
<dbReference type="PROSITE" id="PS51462">
    <property type="entry name" value="NUDIX"/>
    <property type="match status" value="1"/>
</dbReference>
<dbReference type="AlphaFoldDB" id="A0A8J7LUZ2"/>
<dbReference type="PRINTS" id="PR00502">
    <property type="entry name" value="NUDIXFAMILY"/>
</dbReference>
<dbReference type="GO" id="GO:0016787">
    <property type="term" value="F:hydrolase activity"/>
    <property type="evidence" value="ECO:0007669"/>
    <property type="project" value="UniProtKB-KW"/>
</dbReference>
<sequence>MIPKQIFSAYNHREADAEPRYRFCPMCGSALPSNSQHPENRPHCPECDWVHYRNPAPGVVILITEGDLVLLGRRAQSSFAAGAWCLPGGFIEYGENFLTAAVRETREETGLDVEICSIVSVVSNFLAAHLHTLVVVLRARILGGTAVPGDDIEELRWFPLHGPFPELAFEADRHIIERCLRTDLVGAAVDPEHARPPAAPAP</sequence>
<keyword evidence="7" id="KW-1185">Reference proteome</keyword>